<feature type="region of interest" description="Disordered" evidence="1">
    <location>
        <begin position="259"/>
        <end position="285"/>
    </location>
</feature>
<evidence type="ECO:0000256" key="1">
    <source>
        <dbReference type="SAM" id="MobiDB-lite"/>
    </source>
</evidence>
<dbReference type="AlphaFoldDB" id="A0A7S4B7N0"/>
<accession>A0A7S4B7N0</accession>
<reference evidence="2" key="1">
    <citation type="submission" date="2021-01" db="EMBL/GenBank/DDBJ databases">
        <authorList>
            <person name="Corre E."/>
            <person name="Pelletier E."/>
            <person name="Niang G."/>
            <person name="Scheremetjew M."/>
            <person name="Finn R."/>
            <person name="Kale V."/>
            <person name="Holt S."/>
            <person name="Cochrane G."/>
            <person name="Meng A."/>
            <person name="Brown T."/>
            <person name="Cohen L."/>
        </authorList>
    </citation>
    <scope>NUCLEOTIDE SEQUENCE</scope>
    <source>
        <strain evidence="2">CCMP645</strain>
    </source>
</reference>
<feature type="region of interest" description="Disordered" evidence="1">
    <location>
        <begin position="300"/>
        <end position="366"/>
    </location>
</feature>
<feature type="compositionally biased region" description="Polar residues" evidence="1">
    <location>
        <begin position="157"/>
        <end position="174"/>
    </location>
</feature>
<organism evidence="2">
    <name type="scientific">Chrysotila carterae</name>
    <name type="common">Marine alga</name>
    <name type="synonym">Syracosphaera carterae</name>
    <dbReference type="NCBI Taxonomy" id="13221"/>
    <lineage>
        <taxon>Eukaryota</taxon>
        <taxon>Haptista</taxon>
        <taxon>Haptophyta</taxon>
        <taxon>Prymnesiophyceae</taxon>
        <taxon>Isochrysidales</taxon>
        <taxon>Isochrysidaceae</taxon>
        <taxon>Chrysotila</taxon>
    </lineage>
</organism>
<name>A0A7S4B7N0_CHRCT</name>
<feature type="compositionally biased region" description="Basic and acidic residues" evidence="1">
    <location>
        <begin position="319"/>
        <end position="330"/>
    </location>
</feature>
<proteinExistence type="predicted"/>
<dbReference type="EMBL" id="HBIZ01015258">
    <property type="protein sequence ID" value="CAE0756818.1"/>
    <property type="molecule type" value="Transcribed_RNA"/>
</dbReference>
<gene>
    <name evidence="2" type="ORF">PCAR00345_LOCUS9412</name>
</gene>
<protein>
    <submittedName>
        <fullName evidence="2">Uncharacterized protein</fullName>
    </submittedName>
</protein>
<evidence type="ECO:0000313" key="2">
    <source>
        <dbReference type="EMBL" id="CAE0756818.1"/>
    </source>
</evidence>
<sequence>MSAIGVEAHSPYTSYSQNNSTFIGDRLAEGSSASNVSLFAQRKLAALRWLSQEEARESALGEEARKKHQEIDDALKDFARLGMGVFARRSYWPAFVPCILTCGEGAPSDSKRPLTDDSSKRLWVRLEMMPTKSHQEISRTETFNKGGSGGRGARPITRTSSMPRTGSMPRTASSLQRTASFMRSRAQANDDDLCLSKVEGELLEARVHQADRYEVVLFVKQVDTQRAMRVYLRAASVAEFKLLCNRCYAGCAYLPSRWEENSPPPSDTCDSPAVTLPRGQQPPHAMAAVASLAASVGDAAPLSPRRAPHTASPLGVRFRTRDAANEDAPRPPKAPAATPEATPAEMREATPLSAPAAAPSNGAAAR</sequence>
<feature type="compositionally biased region" description="Low complexity" evidence="1">
    <location>
        <begin position="335"/>
        <end position="366"/>
    </location>
</feature>
<feature type="region of interest" description="Disordered" evidence="1">
    <location>
        <begin position="141"/>
        <end position="174"/>
    </location>
</feature>